<feature type="chain" id="PRO_5012359336" description="DUF4198 domain-containing protein" evidence="2">
    <location>
        <begin position="27"/>
        <end position="305"/>
    </location>
</feature>
<organism evidence="3 4">
    <name type="scientific">SAR86 cluster bacterium</name>
    <dbReference type="NCBI Taxonomy" id="2030880"/>
    <lineage>
        <taxon>Bacteria</taxon>
        <taxon>Pseudomonadati</taxon>
        <taxon>Pseudomonadota</taxon>
        <taxon>Gammaproteobacteria</taxon>
        <taxon>SAR86 cluster</taxon>
    </lineage>
</organism>
<sequence length="305" mass="33663">MSKSRQIVTRALAVALMGLIAAPLYAQVPPHLRDYPLASRKASGDLVGPMFNGWIKNEDASVTMIFGFVNRNREEIVDIPLGPNNFIEPAMFDGAQPTHFPVYSRRGFVGIQERGVFAVTVPAEMADTEVVWTLKHEGYNYSIPGRATSTAYEMSAGEQALGSLNPTIRFDMKGALSIDREGITADNMTASVGKPVTLTAYAQDRGNRSDYPELEQVIFPLGTEWVLHQGPAKPDFESEKITGRDRATGSEGGTEDWTTVQTEATFWEPGEYIVRLRVDNFEAPDSKFDNQCCWSNAYIPVTVTP</sequence>
<accession>A0A2A4X4U9</accession>
<evidence type="ECO:0000256" key="1">
    <source>
        <dbReference type="SAM" id="MobiDB-lite"/>
    </source>
</evidence>
<proteinExistence type="predicted"/>
<reference evidence="4" key="1">
    <citation type="submission" date="2017-08" db="EMBL/GenBank/DDBJ databases">
        <title>A dynamic microbial community with high functional redundancy inhabits the cold, oxic subseafloor aquifer.</title>
        <authorList>
            <person name="Tully B.J."/>
            <person name="Wheat C.G."/>
            <person name="Glazer B.T."/>
            <person name="Huber J.A."/>
        </authorList>
    </citation>
    <scope>NUCLEOTIDE SEQUENCE [LARGE SCALE GENOMIC DNA]</scope>
</reference>
<dbReference type="EMBL" id="NVUL01000044">
    <property type="protein sequence ID" value="PCI77600.1"/>
    <property type="molecule type" value="Genomic_DNA"/>
</dbReference>
<evidence type="ECO:0008006" key="5">
    <source>
        <dbReference type="Google" id="ProtNLM"/>
    </source>
</evidence>
<evidence type="ECO:0000313" key="4">
    <source>
        <dbReference type="Proteomes" id="UP000218767"/>
    </source>
</evidence>
<keyword evidence="2" id="KW-0732">Signal</keyword>
<dbReference type="AlphaFoldDB" id="A0A2A4X4U9"/>
<feature type="region of interest" description="Disordered" evidence="1">
    <location>
        <begin position="233"/>
        <end position="255"/>
    </location>
</feature>
<gene>
    <name evidence="3" type="ORF">COB20_07760</name>
</gene>
<evidence type="ECO:0000256" key="2">
    <source>
        <dbReference type="SAM" id="SignalP"/>
    </source>
</evidence>
<feature type="signal peptide" evidence="2">
    <location>
        <begin position="1"/>
        <end position="26"/>
    </location>
</feature>
<comment type="caution">
    <text evidence="3">The sequence shown here is derived from an EMBL/GenBank/DDBJ whole genome shotgun (WGS) entry which is preliminary data.</text>
</comment>
<name>A0A2A4X4U9_9GAMM</name>
<dbReference type="Proteomes" id="UP000218767">
    <property type="component" value="Unassembled WGS sequence"/>
</dbReference>
<evidence type="ECO:0000313" key="3">
    <source>
        <dbReference type="EMBL" id="PCI77600.1"/>
    </source>
</evidence>
<protein>
    <recommendedName>
        <fullName evidence="5">DUF4198 domain-containing protein</fullName>
    </recommendedName>
</protein>
<feature type="compositionally biased region" description="Basic and acidic residues" evidence="1">
    <location>
        <begin position="234"/>
        <end position="248"/>
    </location>
</feature>